<dbReference type="GO" id="GO:0005874">
    <property type="term" value="C:microtubule"/>
    <property type="evidence" value="ECO:0007669"/>
    <property type="project" value="UniProtKB-KW"/>
</dbReference>
<dbReference type="SMART" id="SM00028">
    <property type="entry name" value="TPR"/>
    <property type="match status" value="6"/>
</dbReference>
<dbReference type="Proteomes" id="UP000324758">
    <property type="component" value="Unassembled WGS sequence"/>
</dbReference>
<evidence type="ECO:0000256" key="3">
    <source>
        <dbReference type="ARBA" id="ARBA00022490"/>
    </source>
</evidence>
<feature type="repeat" description="TPR" evidence="10">
    <location>
        <begin position="250"/>
        <end position="283"/>
    </location>
</feature>
<evidence type="ECO:0000256" key="7">
    <source>
        <dbReference type="ARBA" id="ARBA00023054"/>
    </source>
</evidence>
<dbReference type="GO" id="GO:0019894">
    <property type="term" value="F:kinesin binding"/>
    <property type="evidence" value="ECO:0007669"/>
    <property type="project" value="TreeGrafter"/>
</dbReference>
<feature type="repeat" description="TPR" evidence="10">
    <location>
        <begin position="124"/>
        <end position="157"/>
    </location>
</feature>
<keyword evidence="9" id="KW-0206">Cytoskeleton</keyword>
<evidence type="ECO:0000313" key="13">
    <source>
        <dbReference type="Proteomes" id="UP000324758"/>
    </source>
</evidence>
<evidence type="ECO:0000256" key="8">
    <source>
        <dbReference type="ARBA" id="ARBA00023175"/>
    </source>
</evidence>
<evidence type="ECO:0000256" key="1">
    <source>
        <dbReference type="ARBA" id="ARBA00004245"/>
    </source>
</evidence>
<keyword evidence="4" id="KW-0493">Microtubule</keyword>
<keyword evidence="5" id="KW-0677">Repeat</keyword>
<keyword evidence="7" id="KW-0175">Coiled coil</keyword>
<gene>
    <name evidence="12" type="ORF">FXB40_31355</name>
</gene>
<comment type="subcellular location">
    <subcellularLocation>
        <location evidence="1">Cytoplasm</location>
        <location evidence="1">Cytoskeleton</location>
    </subcellularLocation>
</comment>
<evidence type="ECO:0000256" key="4">
    <source>
        <dbReference type="ARBA" id="ARBA00022701"/>
    </source>
</evidence>
<comment type="similarity">
    <text evidence="2">Belongs to the kinesin light chain family.</text>
</comment>
<evidence type="ECO:0000256" key="9">
    <source>
        <dbReference type="ARBA" id="ARBA00023212"/>
    </source>
</evidence>
<feature type="repeat" description="TPR" evidence="10">
    <location>
        <begin position="82"/>
        <end position="115"/>
    </location>
</feature>
<evidence type="ECO:0000313" key="12">
    <source>
        <dbReference type="EMBL" id="TYL90600.1"/>
    </source>
</evidence>
<dbReference type="AlphaFoldDB" id="A0A5D3K529"/>
<dbReference type="SUPFAM" id="SSF48452">
    <property type="entry name" value="TPR-like"/>
    <property type="match status" value="3"/>
</dbReference>
<feature type="domain" description="CHAT" evidence="11">
    <location>
        <begin position="531"/>
        <end position="871"/>
    </location>
</feature>
<dbReference type="InterPro" id="IPR002151">
    <property type="entry name" value="Kinesin_light"/>
</dbReference>
<keyword evidence="3" id="KW-0963">Cytoplasm</keyword>
<dbReference type="InterPro" id="IPR019734">
    <property type="entry name" value="TPR_rpt"/>
</dbReference>
<dbReference type="GO" id="GO:0005737">
    <property type="term" value="C:cytoplasm"/>
    <property type="evidence" value="ECO:0007669"/>
    <property type="project" value="TreeGrafter"/>
</dbReference>
<dbReference type="PANTHER" id="PTHR45783">
    <property type="entry name" value="KINESIN LIGHT CHAIN"/>
    <property type="match status" value="1"/>
</dbReference>
<evidence type="ECO:0000256" key="10">
    <source>
        <dbReference type="PROSITE-ProRule" id="PRU00339"/>
    </source>
</evidence>
<dbReference type="Pfam" id="PF13424">
    <property type="entry name" value="TPR_12"/>
    <property type="match status" value="3"/>
</dbReference>
<dbReference type="GO" id="GO:0007018">
    <property type="term" value="P:microtubule-based movement"/>
    <property type="evidence" value="ECO:0007669"/>
    <property type="project" value="TreeGrafter"/>
</dbReference>
<keyword evidence="6 10" id="KW-0802">TPR repeat</keyword>
<name>A0A5D3K529_9BRAD</name>
<keyword evidence="13" id="KW-1185">Reference proteome</keyword>
<dbReference type="Gene3D" id="1.25.40.10">
    <property type="entry name" value="Tetratricopeptide repeat domain"/>
    <property type="match status" value="2"/>
</dbReference>
<dbReference type="InterPro" id="IPR024983">
    <property type="entry name" value="CHAT_dom"/>
</dbReference>
<dbReference type="GO" id="GO:0005871">
    <property type="term" value="C:kinesin complex"/>
    <property type="evidence" value="ECO:0007669"/>
    <property type="project" value="InterPro"/>
</dbReference>
<reference evidence="12 13" key="1">
    <citation type="submission" date="2019-08" db="EMBL/GenBank/DDBJ databases">
        <title>Bradyrhizobium hipponensis sp. nov., a rhizobium isolated from a Lupinus angustifolius root nodule in Tunisia.</title>
        <authorList>
            <person name="Off K."/>
            <person name="Rejili M."/>
            <person name="Mars M."/>
            <person name="Brachmann A."/>
            <person name="Marin M."/>
        </authorList>
    </citation>
    <scope>NUCLEOTIDE SEQUENCE [LARGE SCALE GENOMIC DNA]</scope>
    <source>
        <strain evidence="12 13">CTAW71</strain>
    </source>
</reference>
<dbReference type="PROSITE" id="PS50005">
    <property type="entry name" value="TPR"/>
    <property type="match status" value="3"/>
</dbReference>
<keyword evidence="8" id="KW-0505">Motor protein</keyword>
<dbReference type="OrthoDB" id="9787760at2"/>
<dbReference type="EMBL" id="VSSS01000051">
    <property type="protein sequence ID" value="TYL90600.1"/>
    <property type="molecule type" value="Genomic_DNA"/>
</dbReference>
<protein>
    <submittedName>
        <fullName evidence="12">CHAT domain-containing protein</fullName>
    </submittedName>
</protein>
<dbReference type="PANTHER" id="PTHR45783:SF3">
    <property type="entry name" value="KINESIN LIGHT CHAIN"/>
    <property type="match status" value="1"/>
</dbReference>
<evidence type="ECO:0000256" key="6">
    <source>
        <dbReference type="ARBA" id="ARBA00022803"/>
    </source>
</evidence>
<evidence type="ECO:0000256" key="2">
    <source>
        <dbReference type="ARBA" id="ARBA00009622"/>
    </source>
</evidence>
<proteinExistence type="inferred from homology"/>
<dbReference type="PRINTS" id="PR00381">
    <property type="entry name" value="KINESINLIGHT"/>
</dbReference>
<dbReference type="Pfam" id="PF12770">
    <property type="entry name" value="CHAT"/>
    <property type="match status" value="1"/>
</dbReference>
<sequence length="875" mass="93667">MVSVRLAARGFMKRCRLAWVAGLALVITASLATPGIAQKGNLATESARINELTKAGRYSEALPLAQAMVASLEKSDNGRELAAALNNLGQVYAGQGRDDLAEPLYKRSIALMEKSLGLDNAPVAAELTNLAALYQRQSRFAEAEPLFKRALAVREKSLSREHPDVGQALNNLATLYVRQQRQAEAEPLFQRALAIYQKAAGPEHPAVATVLNNIGQVDRDLGRDAEAEAPIKRSLAIREKALGPDHPDVARSLNNLAGLYEHQQRYADAEPLYRRALAIRERALGQDHPDVAASTSNLAYFLFVSGRTADALPLAEKTLANDRAQLRVVLPILFAAHQQALLPQDKSLDEALAAIQRGTQSSAASAVNKLAVRLAAGSDRLAELVRKDQDLGAESEALDKAIIAAVSKPPAQRDVASEQRSRARIAAIASERAGSQKTLAIEFPDYASLSNPLPLTVKDVQPLLSADEAMVLYSVVDNRSYVIAITRERADWKEIPLGADALAQKVTSFRRGLDVGKARDGAGKSGLFDLALANELYVTLLGPVEALTRDKRSLLAVPSGALTALPFHLLVTETPQAAIPETLEGYRSAAWLLRRQAISVLPSVVSLKSLRTFARKDQGVKPMTGFGDPVFNPAEGVPSDRRAAGGKVAARSIATIAYTDFWRGAGVDRARLAQALPQLPDTADELNAVAKDVGATDADIHLGRDASEATLKRAPLAQYSIIYFATHGLVAGDIKGVGEPSLALSIPDQPSELDDGLLTASEVAQLKLNADWVVLSACNTIAGDKPGAEALSGLARAFFYAGARALLVSHWAVDSEAATRLTTSTFDLLKNEPKIGRAEALRRAMLTYVDDTSSPRNAYPAMWGPFALIGEGAVR</sequence>
<accession>A0A5D3K529</accession>
<evidence type="ECO:0000256" key="5">
    <source>
        <dbReference type="ARBA" id="ARBA00022737"/>
    </source>
</evidence>
<dbReference type="InterPro" id="IPR011990">
    <property type="entry name" value="TPR-like_helical_dom_sf"/>
</dbReference>
<organism evidence="12 13">
    <name type="scientific">Bradyrhizobium rifense</name>
    <dbReference type="NCBI Taxonomy" id="515499"/>
    <lineage>
        <taxon>Bacteria</taxon>
        <taxon>Pseudomonadati</taxon>
        <taxon>Pseudomonadota</taxon>
        <taxon>Alphaproteobacteria</taxon>
        <taxon>Hyphomicrobiales</taxon>
        <taxon>Nitrobacteraceae</taxon>
        <taxon>Bradyrhizobium</taxon>
    </lineage>
</organism>
<comment type="caution">
    <text evidence="12">The sequence shown here is derived from an EMBL/GenBank/DDBJ whole genome shotgun (WGS) entry which is preliminary data.</text>
</comment>
<evidence type="ECO:0000259" key="11">
    <source>
        <dbReference type="Pfam" id="PF12770"/>
    </source>
</evidence>